<gene>
    <name evidence="3" type="ORF">GKE48_09950</name>
</gene>
<protein>
    <submittedName>
        <fullName evidence="3">Helix-turn-helix domain-containing protein</fullName>
    </submittedName>
</protein>
<dbReference type="InterPro" id="IPR001387">
    <property type="entry name" value="Cro/C1-type_HTH"/>
</dbReference>
<feature type="domain" description="HTH cro/C1-type" evidence="2">
    <location>
        <begin position="11"/>
        <end position="65"/>
    </location>
</feature>
<dbReference type="SUPFAM" id="SSF47413">
    <property type="entry name" value="lambda repressor-like DNA-binding domains"/>
    <property type="match status" value="1"/>
</dbReference>
<dbReference type="Gene3D" id="1.10.260.40">
    <property type="entry name" value="lambda repressor-like DNA-binding domains"/>
    <property type="match status" value="1"/>
</dbReference>
<dbReference type="PROSITE" id="PS50943">
    <property type="entry name" value="HTH_CROC1"/>
    <property type="match status" value="1"/>
</dbReference>
<evidence type="ECO:0000313" key="4">
    <source>
        <dbReference type="Proteomes" id="UP000481964"/>
    </source>
</evidence>
<feature type="region of interest" description="Disordered" evidence="1">
    <location>
        <begin position="117"/>
        <end position="136"/>
    </location>
</feature>
<comment type="caution">
    <text evidence="3">The sequence shown here is derived from an EMBL/GenBank/DDBJ whole genome shotgun (WGS) entry which is preliminary data.</text>
</comment>
<dbReference type="GO" id="GO:0003677">
    <property type="term" value="F:DNA binding"/>
    <property type="evidence" value="ECO:0007669"/>
    <property type="project" value="InterPro"/>
</dbReference>
<evidence type="ECO:0000313" key="3">
    <source>
        <dbReference type="EMBL" id="MSC57760.1"/>
    </source>
</evidence>
<dbReference type="CDD" id="cd00093">
    <property type="entry name" value="HTH_XRE"/>
    <property type="match status" value="1"/>
</dbReference>
<dbReference type="AlphaFoldDB" id="A0A7C9H3D1"/>
<proteinExistence type="predicted"/>
<evidence type="ECO:0000259" key="2">
    <source>
        <dbReference type="PROSITE" id="PS50943"/>
    </source>
</evidence>
<name>A0A7C9H3D1_9FIRM</name>
<dbReference type="RefSeq" id="WP_154300998.1">
    <property type="nucleotide sequence ID" value="NZ_WKRD01000007.1"/>
</dbReference>
<dbReference type="EMBL" id="WKRD01000007">
    <property type="protein sequence ID" value="MSC57760.1"/>
    <property type="molecule type" value="Genomic_DNA"/>
</dbReference>
<reference evidence="3 4" key="1">
    <citation type="journal article" date="2019" name="Nat. Med.">
        <title>A library of human gut bacterial isolates paired with longitudinal multiomics data enables mechanistic microbiome research.</title>
        <authorList>
            <person name="Poyet M."/>
            <person name="Groussin M."/>
            <person name="Gibbons S.M."/>
            <person name="Avila-Pacheco J."/>
            <person name="Jiang X."/>
            <person name="Kearney S.M."/>
            <person name="Perrotta A.R."/>
            <person name="Berdy B."/>
            <person name="Zhao S."/>
            <person name="Lieberman T.D."/>
            <person name="Swanson P.K."/>
            <person name="Smith M."/>
            <person name="Roesemann S."/>
            <person name="Alexander J.E."/>
            <person name="Rich S.A."/>
            <person name="Livny J."/>
            <person name="Vlamakis H."/>
            <person name="Clish C."/>
            <person name="Bullock K."/>
            <person name="Deik A."/>
            <person name="Scott J."/>
            <person name="Pierce K.A."/>
            <person name="Xavier R.J."/>
            <person name="Alm E.J."/>
        </authorList>
    </citation>
    <scope>NUCLEOTIDE SEQUENCE [LARGE SCALE GENOMIC DNA]</scope>
    <source>
        <strain evidence="3 4">BIOML-A1</strain>
    </source>
</reference>
<dbReference type="Proteomes" id="UP000481964">
    <property type="component" value="Unassembled WGS sequence"/>
</dbReference>
<organism evidence="3 4">
    <name type="scientific">Lachnospira eligens</name>
    <dbReference type="NCBI Taxonomy" id="39485"/>
    <lineage>
        <taxon>Bacteria</taxon>
        <taxon>Bacillati</taxon>
        <taxon>Bacillota</taxon>
        <taxon>Clostridia</taxon>
        <taxon>Lachnospirales</taxon>
        <taxon>Lachnospiraceae</taxon>
        <taxon>Lachnospira</taxon>
    </lineage>
</organism>
<evidence type="ECO:0000256" key="1">
    <source>
        <dbReference type="SAM" id="MobiDB-lite"/>
    </source>
</evidence>
<sequence length="136" mass="15880">MERRILDTGKIKTLLKRQGMTQRELAEKAGTTEVSISRYMKRQRIPRLPALEGMAQALGTNIEDLLTERQTSRYKPQMTEAEALQVLTGTRDDYNDYARALNIAIRVLREHVAEIDKKSQNQRREREADYESNKHY</sequence>
<accession>A0A7C9H3D1</accession>
<dbReference type="InterPro" id="IPR010982">
    <property type="entry name" value="Lambda_DNA-bd_dom_sf"/>
</dbReference>
<dbReference type="SMART" id="SM00530">
    <property type="entry name" value="HTH_XRE"/>
    <property type="match status" value="1"/>
</dbReference>
<dbReference type="Pfam" id="PF01381">
    <property type="entry name" value="HTH_3"/>
    <property type="match status" value="1"/>
</dbReference>